<dbReference type="EMBL" id="AHXS01000019">
    <property type="protein sequence ID" value="ELB39060.1"/>
    <property type="molecule type" value="Genomic_DNA"/>
</dbReference>
<organism evidence="1 2">
    <name type="scientific">Enterococcus faecium EnGen0026</name>
    <dbReference type="NCBI Taxonomy" id="1138917"/>
    <lineage>
        <taxon>Bacteria</taxon>
        <taxon>Bacillati</taxon>
        <taxon>Bacillota</taxon>
        <taxon>Bacilli</taxon>
        <taxon>Lactobacillales</taxon>
        <taxon>Enterococcaceae</taxon>
        <taxon>Enterococcus</taxon>
    </lineage>
</organism>
<proteinExistence type="predicted"/>
<accession>A0A829A802</accession>
<gene>
    <name evidence="1" type="ORF">OKA_04894</name>
</gene>
<comment type="caution">
    <text evidence="1">The sequence shown here is derived from an EMBL/GenBank/DDBJ whole genome shotgun (WGS) entry which is preliminary data.</text>
</comment>
<dbReference type="Proteomes" id="UP000010504">
    <property type="component" value="Unassembled WGS sequence"/>
</dbReference>
<dbReference type="AlphaFoldDB" id="A0A829A802"/>
<protein>
    <submittedName>
        <fullName evidence="1">Uncharacterized protein</fullName>
    </submittedName>
</protein>
<sequence length="110" mass="12982">MAYEQILINSFRYLGMTNISDIERMTLYEYNIRMTAAQLSWLDKEKLIHELAWANQQVQAEKKVGKKTVPVYRSFEEFFNYQKIEDSIMGVSELSKQDKKFQSLLTKANS</sequence>
<evidence type="ECO:0000313" key="2">
    <source>
        <dbReference type="Proteomes" id="UP000010504"/>
    </source>
</evidence>
<name>A0A829A802_ENTFC</name>
<reference evidence="1 2" key="1">
    <citation type="submission" date="2012-12" db="EMBL/GenBank/DDBJ databases">
        <title>The Genome Sequence of Enterococcus faecium E2039.</title>
        <authorList>
            <consortium name="The Broad Institute Genome Sequencing Platform"/>
            <consortium name="The Broad Institute Genome Sequencing Center for Infectious Disease"/>
            <person name="Earl A.M."/>
            <person name="Gilmore M.S."/>
            <person name="van Schaik W."/>
            <person name="Lebreton F."/>
            <person name="Willems R.J."/>
            <person name="Walker B."/>
            <person name="Young S.K."/>
            <person name="Zeng Q."/>
            <person name="Gargeya S."/>
            <person name="Fitzgerald M."/>
            <person name="Haas B."/>
            <person name="Abouelleil A."/>
            <person name="Alvarado L."/>
            <person name="Arachchi H.M."/>
            <person name="Berlin A.M."/>
            <person name="Chapman S.B."/>
            <person name="Dewar J."/>
            <person name="Goldberg J."/>
            <person name="Griggs A."/>
            <person name="Gujja S."/>
            <person name="Hansen M."/>
            <person name="Howarth C."/>
            <person name="Imamovic A."/>
            <person name="Larimer J."/>
            <person name="McCowan C."/>
            <person name="Murphy C."/>
            <person name="Neiman D."/>
            <person name="Pearson M."/>
            <person name="Priest M."/>
            <person name="Roberts A."/>
            <person name="Saif S."/>
            <person name="Shea T."/>
            <person name="Sisk P."/>
            <person name="Sykes S."/>
            <person name="Wortman J."/>
            <person name="Nusbaum C."/>
            <person name="Birren B."/>
        </authorList>
    </citation>
    <scope>NUCLEOTIDE SEQUENCE [LARGE SCALE GENOMIC DNA]</scope>
    <source>
        <strain evidence="1 2">E2039</strain>
    </source>
</reference>
<evidence type="ECO:0000313" key="1">
    <source>
        <dbReference type="EMBL" id="ELB39060.1"/>
    </source>
</evidence>